<reference evidence="1 2" key="1">
    <citation type="journal article" date="2018" name="PLoS ONE">
        <title>The draft genome of Kipferlia bialata reveals reductive genome evolution in fornicate parasites.</title>
        <authorList>
            <person name="Tanifuji G."/>
            <person name="Takabayashi S."/>
            <person name="Kume K."/>
            <person name="Takagi M."/>
            <person name="Nakayama T."/>
            <person name="Kamikawa R."/>
            <person name="Inagaki Y."/>
            <person name="Hashimoto T."/>
        </authorList>
    </citation>
    <scope>NUCLEOTIDE SEQUENCE [LARGE SCALE GENOMIC DNA]</scope>
    <source>
        <strain evidence="1">NY0173</strain>
    </source>
</reference>
<dbReference type="AlphaFoldDB" id="A0A9K3DC40"/>
<feature type="non-terminal residue" evidence="1">
    <location>
        <position position="41"/>
    </location>
</feature>
<dbReference type="EMBL" id="BDIP01010441">
    <property type="protein sequence ID" value="GIQ92746.1"/>
    <property type="molecule type" value="Genomic_DNA"/>
</dbReference>
<gene>
    <name evidence="1" type="ORF">KIPB_016694</name>
</gene>
<name>A0A9K3DC40_9EUKA</name>
<evidence type="ECO:0000313" key="1">
    <source>
        <dbReference type="EMBL" id="GIQ92746.1"/>
    </source>
</evidence>
<evidence type="ECO:0000313" key="2">
    <source>
        <dbReference type="Proteomes" id="UP000265618"/>
    </source>
</evidence>
<feature type="non-terminal residue" evidence="1">
    <location>
        <position position="1"/>
    </location>
</feature>
<dbReference type="Proteomes" id="UP000265618">
    <property type="component" value="Unassembled WGS sequence"/>
</dbReference>
<proteinExistence type="predicted"/>
<keyword evidence="2" id="KW-1185">Reference proteome</keyword>
<sequence>VIEAAAAYRRLEAVVGQQLSETKVCLSDMRKLNRVCVCLLL</sequence>
<comment type="caution">
    <text evidence="1">The sequence shown here is derived from an EMBL/GenBank/DDBJ whole genome shotgun (WGS) entry which is preliminary data.</text>
</comment>
<organism evidence="1 2">
    <name type="scientific">Kipferlia bialata</name>
    <dbReference type="NCBI Taxonomy" id="797122"/>
    <lineage>
        <taxon>Eukaryota</taxon>
        <taxon>Metamonada</taxon>
        <taxon>Carpediemonas-like organisms</taxon>
        <taxon>Kipferlia</taxon>
    </lineage>
</organism>
<protein>
    <submittedName>
        <fullName evidence="1">Uncharacterized protein</fullName>
    </submittedName>
</protein>
<accession>A0A9K3DC40</accession>